<reference evidence="1" key="1">
    <citation type="submission" date="2020-12" db="EMBL/GenBank/DDBJ databases">
        <authorList>
            <person name="Hahn C.J."/>
            <person name="Laso-Perez R."/>
            <person name="Vulcano F."/>
            <person name="Vaziourakis K.-M."/>
            <person name="Stokke R."/>
            <person name="Steen I.H."/>
            <person name="Teske A."/>
            <person name="Boetius A."/>
            <person name="Liebeke M."/>
            <person name="Amann R."/>
            <person name="Knittel K."/>
        </authorList>
    </citation>
    <scope>NUCLEOTIDE SEQUENCE</scope>
    <source>
        <strain evidence="1">Gfbio:c6db26ca-90af-429b-aeed-0e3e8aed0b5e:GoM-Arc1_AMV-AAA_792_C10</strain>
    </source>
</reference>
<comment type="caution">
    <text evidence="1">The sequence shown here is derived from an EMBL/GenBank/DDBJ whole genome shotgun (WGS) entry which is preliminary data.</text>
</comment>
<protein>
    <submittedName>
        <fullName evidence="1">Uncharacterized protein</fullName>
    </submittedName>
</protein>
<sequence>MRHRKRPGVDIEILKNHGFNVELVMDVNVPRTMTFMSSLKYGYWGDRGHFMVKGIKPTG</sequence>
<name>A0A812A0C9_9EURY</name>
<organism evidence="1 2">
    <name type="scientific">Candidatus Argoarchaeum ethanivorans</name>
    <dbReference type="NCBI Taxonomy" id="2608793"/>
    <lineage>
        <taxon>Archaea</taxon>
        <taxon>Methanobacteriati</taxon>
        <taxon>Methanobacteriota</taxon>
        <taxon>Stenosarchaea group</taxon>
        <taxon>Methanomicrobia</taxon>
        <taxon>Methanosarcinales</taxon>
        <taxon>Methanosarcinales incertae sedis</taxon>
        <taxon>GOM Arc I cluster</taxon>
        <taxon>Candidatus Argoarchaeum</taxon>
    </lineage>
</organism>
<evidence type="ECO:0000313" key="1">
    <source>
        <dbReference type="EMBL" id="CAD7767207.1"/>
    </source>
</evidence>
<evidence type="ECO:0000313" key="2">
    <source>
        <dbReference type="Proteomes" id="UP000614580"/>
    </source>
</evidence>
<gene>
    <name evidence="1" type="ORF">DNFNHJIP_00614</name>
</gene>
<dbReference type="EMBL" id="CAJHZY010000084">
    <property type="protein sequence ID" value="CAD7767207.1"/>
    <property type="molecule type" value="Genomic_DNA"/>
</dbReference>
<accession>A0A812A0C9</accession>
<dbReference type="Proteomes" id="UP000614580">
    <property type="component" value="Unassembled WGS sequence"/>
</dbReference>
<dbReference type="AlphaFoldDB" id="A0A812A0C9"/>
<proteinExistence type="predicted"/>